<reference evidence="1" key="1">
    <citation type="submission" date="2021-05" db="EMBL/GenBank/DDBJ databases">
        <authorList>
            <person name="Scholz U."/>
            <person name="Mascher M."/>
            <person name="Fiebig A."/>
        </authorList>
    </citation>
    <scope>NUCLEOTIDE SEQUENCE [LARGE SCALE GENOMIC DNA]</scope>
</reference>
<evidence type="ECO:0000313" key="2">
    <source>
        <dbReference type="Proteomes" id="UP001732700"/>
    </source>
</evidence>
<name>A0ACD5U644_AVESA</name>
<protein>
    <submittedName>
        <fullName evidence="1">Uncharacterized protein</fullName>
    </submittedName>
</protein>
<dbReference type="Proteomes" id="UP001732700">
    <property type="component" value="Chromosome 1D"/>
</dbReference>
<proteinExistence type="predicted"/>
<reference evidence="1" key="2">
    <citation type="submission" date="2025-09" db="UniProtKB">
        <authorList>
            <consortium name="EnsemblPlants"/>
        </authorList>
    </citation>
    <scope>IDENTIFICATION</scope>
</reference>
<dbReference type="EnsemblPlants" id="AVESA.00010b.r2.1DG0185060.1">
    <property type="protein sequence ID" value="AVESA.00010b.r2.1DG0185060.1.CDS"/>
    <property type="gene ID" value="AVESA.00010b.r2.1DG0185060"/>
</dbReference>
<accession>A0ACD5U644</accession>
<organism evidence="1 2">
    <name type="scientific">Avena sativa</name>
    <name type="common">Oat</name>
    <dbReference type="NCBI Taxonomy" id="4498"/>
    <lineage>
        <taxon>Eukaryota</taxon>
        <taxon>Viridiplantae</taxon>
        <taxon>Streptophyta</taxon>
        <taxon>Embryophyta</taxon>
        <taxon>Tracheophyta</taxon>
        <taxon>Spermatophyta</taxon>
        <taxon>Magnoliopsida</taxon>
        <taxon>Liliopsida</taxon>
        <taxon>Poales</taxon>
        <taxon>Poaceae</taxon>
        <taxon>BOP clade</taxon>
        <taxon>Pooideae</taxon>
        <taxon>Poodae</taxon>
        <taxon>Poeae</taxon>
        <taxon>Poeae Chloroplast Group 1 (Aveneae type)</taxon>
        <taxon>Aveninae</taxon>
        <taxon>Avena</taxon>
    </lineage>
</organism>
<keyword evidence="2" id="KW-1185">Reference proteome</keyword>
<sequence>MEEATLLLMILLRKFNLRRVERDPTVMHHLTFALSMLGQLKQLAVQFEELLPALLDKREWSYNVALCYLAEKDDLTSLNLLKRILRFGQDSDNLRELLLASRVCVEKGGHAEGSAYAWKAIANIQGGCDQLASVADLLLGVSLSNQARYAISDTDRASWQCEALEVLGSAETNMHWQDSRVIYNLSIENAEQRKLDAAVSYAKKLVKLEAGSEMRSWLLLARILSAQKLFADAETIVDAALDQTGKWKQGDLLRTKARIQAAQGQFSDAVGTYTQLLAVIQLRTKKIRAGISLAKAAEDDKSLETETWYDLALLYLGMSQWRDAEVCISKIRAVSYSALAWHATGKLYEAKGLPKEALEAYFRALDLDSKHVPSLISTAIILWQLGDRPLPSVRCFLTDALQLDRTNHMAWFHLGLLYKEEGGRSASVAAECFQAAALLEETAPVEPFR</sequence>
<evidence type="ECO:0000313" key="1">
    <source>
        <dbReference type="EnsemblPlants" id="AVESA.00010b.r2.1DG0185060.1.CDS"/>
    </source>
</evidence>